<dbReference type="InterPro" id="IPR010060">
    <property type="entry name" value="NRPS_synth"/>
</dbReference>
<evidence type="ECO:0000313" key="9">
    <source>
        <dbReference type="EMBL" id="QQY97192.1"/>
    </source>
</evidence>
<dbReference type="InterPro" id="IPR020845">
    <property type="entry name" value="AMP-binding_CS"/>
</dbReference>
<dbReference type="Gene3D" id="2.30.38.10">
    <property type="entry name" value="Luciferase, Domain 3"/>
    <property type="match status" value="2"/>
</dbReference>
<dbReference type="GO" id="GO:0031177">
    <property type="term" value="F:phosphopantetheine binding"/>
    <property type="evidence" value="ECO:0007669"/>
    <property type="project" value="InterPro"/>
</dbReference>
<organism evidence="9">
    <name type="scientific">Streptomyces cacaoi</name>
    <dbReference type="NCBI Taxonomy" id="1898"/>
    <lineage>
        <taxon>Bacteria</taxon>
        <taxon>Bacillati</taxon>
        <taxon>Actinomycetota</taxon>
        <taxon>Actinomycetes</taxon>
        <taxon>Kitasatosporales</taxon>
        <taxon>Streptomycetaceae</taxon>
        <taxon>Streptomyces</taxon>
    </lineage>
</organism>
<evidence type="ECO:0000256" key="1">
    <source>
        <dbReference type="ARBA" id="ARBA00001957"/>
    </source>
</evidence>
<dbReference type="CDD" id="cd05930">
    <property type="entry name" value="A_NRPS"/>
    <property type="match status" value="1"/>
</dbReference>
<dbReference type="NCBIfam" id="NF003417">
    <property type="entry name" value="PRK04813.1"/>
    <property type="match status" value="7"/>
</dbReference>
<feature type="domain" description="Carrier" evidence="8">
    <location>
        <begin position="1622"/>
        <end position="1696"/>
    </location>
</feature>
<dbReference type="NCBIfam" id="TIGR01720">
    <property type="entry name" value="NRPS-para261"/>
    <property type="match status" value="2"/>
</dbReference>
<dbReference type="CDD" id="cd12117">
    <property type="entry name" value="A_NRPS_Srf_like"/>
    <property type="match status" value="2"/>
</dbReference>
<dbReference type="InterPro" id="IPR025110">
    <property type="entry name" value="AMP-bd_C"/>
</dbReference>
<dbReference type="GO" id="GO:0017000">
    <property type="term" value="P:antibiotic biosynthetic process"/>
    <property type="evidence" value="ECO:0007669"/>
    <property type="project" value="UniProtKB-KW"/>
</dbReference>
<evidence type="ECO:0000256" key="2">
    <source>
        <dbReference type="ARBA" id="ARBA00006432"/>
    </source>
</evidence>
<keyword evidence="3" id="KW-0596">Phosphopantetheine</keyword>
<dbReference type="Gene3D" id="3.30.300.30">
    <property type="match status" value="5"/>
</dbReference>
<feature type="region of interest" description="Disordered" evidence="7">
    <location>
        <begin position="4980"/>
        <end position="5001"/>
    </location>
</feature>
<feature type="region of interest" description="Disordered" evidence="7">
    <location>
        <begin position="5337"/>
        <end position="5366"/>
    </location>
</feature>
<dbReference type="CDD" id="cd19534">
    <property type="entry name" value="E_NRPS"/>
    <property type="match status" value="2"/>
</dbReference>
<dbReference type="PROSITE" id="PS50075">
    <property type="entry name" value="CARRIER"/>
    <property type="match status" value="5"/>
</dbReference>
<dbReference type="InterPro" id="IPR036736">
    <property type="entry name" value="ACP-like_sf"/>
</dbReference>
<feature type="compositionally biased region" description="Low complexity" evidence="7">
    <location>
        <begin position="3380"/>
        <end position="3389"/>
    </location>
</feature>
<feature type="domain" description="Carrier" evidence="8">
    <location>
        <begin position="3198"/>
        <end position="3272"/>
    </location>
</feature>
<dbReference type="InterPro" id="IPR045851">
    <property type="entry name" value="AMP-bd_C_sf"/>
</dbReference>
<evidence type="ECO:0000259" key="8">
    <source>
        <dbReference type="PROSITE" id="PS50075"/>
    </source>
</evidence>
<dbReference type="FunFam" id="3.40.50.980:FF:000001">
    <property type="entry name" value="Non-ribosomal peptide synthetase"/>
    <property type="match status" value="3"/>
</dbReference>
<feature type="domain" description="Carrier" evidence="8">
    <location>
        <begin position="569"/>
        <end position="643"/>
    </location>
</feature>
<dbReference type="InterPro" id="IPR000873">
    <property type="entry name" value="AMP-dep_synth/lig_dom"/>
</dbReference>
<dbReference type="GO" id="GO:0005737">
    <property type="term" value="C:cytoplasm"/>
    <property type="evidence" value="ECO:0007669"/>
    <property type="project" value="TreeGrafter"/>
</dbReference>
<dbReference type="InterPro" id="IPR042099">
    <property type="entry name" value="ANL_N_sf"/>
</dbReference>
<feature type="compositionally biased region" description="Basic and acidic residues" evidence="7">
    <location>
        <begin position="146"/>
        <end position="159"/>
    </location>
</feature>
<dbReference type="Gene3D" id="3.30.559.10">
    <property type="entry name" value="Chloramphenicol acetyltransferase-like domain"/>
    <property type="match status" value="8"/>
</dbReference>
<dbReference type="GO" id="GO:0043041">
    <property type="term" value="P:amino acid activation for nonribosomal peptide biosynthetic process"/>
    <property type="evidence" value="ECO:0007669"/>
    <property type="project" value="TreeGrafter"/>
</dbReference>
<dbReference type="InterPro" id="IPR009081">
    <property type="entry name" value="PP-bd_ACP"/>
</dbReference>
<dbReference type="Pfam" id="PF13193">
    <property type="entry name" value="AMP-binding_C"/>
    <property type="match status" value="5"/>
</dbReference>
<dbReference type="Gene3D" id="3.40.50.12780">
    <property type="entry name" value="N-terminal domain of ligase-like"/>
    <property type="match status" value="3"/>
</dbReference>
<feature type="compositionally biased region" description="Basic and acidic residues" evidence="7">
    <location>
        <begin position="4520"/>
        <end position="4534"/>
    </location>
</feature>
<dbReference type="FunFam" id="1.10.1200.10:FF:000005">
    <property type="entry name" value="Nonribosomal peptide synthetase 1"/>
    <property type="match status" value="5"/>
</dbReference>
<dbReference type="SUPFAM" id="SSF47336">
    <property type="entry name" value="ACP-like"/>
    <property type="match status" value="5"/>
</dbReference>
<dbReference type="Gene3D" id="3.40.50.1820">
    <property type="entry name" value="alpha/beta hydrolase"/>
    <property type="match status" value="1"/>
</dbReference>
<evidence type="ECO:0000256" key="5">
    <source>
        <dbReference type="ARBA" id="ARBA00022737"/>
    </source>
</evidence>
<proteinExistence type="inferred from homology"/>
<feature type="region of interest" description="Disordered" evidence="7">
    <location>
        <begin position="3371"/>
        <end position="3390"/>
    </location>
</feature>
<dbReference type="NCBIfam" id="NF004282">
    <property type="entry name" value="PRK05691.1"/>
    <property type="match status" value="6"/>
</dbReference>
<feature type="compositionally biased region" description="Low complexity" evidence="7">
    <location>
        <begin position="160"/>
        <end position="171"/>
    </location>
</feature>
<feature type="region of interest" description="Disordered" evidence="7">
    <location>
        <begin position="4491"/>
        <end position="4534"/>
    </location>
</feature>
<feature type="region of interest" description="Disordered" evidence="7">
    <location>
        <begin position="2736"/>
        <end position="2782"/>
    </location>
</feature>
<keyword evidence="6" id="KW-0045">Antibiotic biosynthesis</keyword>
<protein>
    <submittedName>
        <fullName evidence="9">Nonribosomal peptide synthetase</fullName>
    </submittedName>
</protein>
<dbReference type="Pfam" id="PF00501">
    <property type="entry name" value="AMP-binding"/>
    <property type="match status" value="5"/>
</dbReference>
<dbReference type="FunFam" id="3.40.50.12780:FF:000012">
    <property type="entry name" value="Non-ribosomal peptide synthetase"/>
    <property type="match status" value="2"/>
</dbReference>
<evidence type="ECO:0000256" key="4">
    <source>
        <dbReference type="ARBA" id="ARBA00022553"/>
    </source>
</evidence>
<dbReference type="InterPro" id="IPR029058">
    <property type="entry name" value="AB_hydrolase_fold"/>
</dbReference>
<dbReference type="Gene3D" id="3.40.50.980">
    <property type="match status" value="4"/>
</dbReference>
<feature type="domain" description="Carrier" evidence="8">
    <location>
        <begin position="4281"/>
        <end position="4355"/>
    </location>
</feature>
<dbReference type="InterPro" id="IPR023213">
    <property type="entry name" value="CAT-like_dom_sf"/>
</dbReference>
<dbReference type="EMBL" id="MW038823">
    <property type="protein sequence ID" value="QQY97192.1"/>
    <property type="molecule type" value="Genomic_DNA"/>
</dbReference>
<evidence type="ECO:0000256" key="6">
    <source>
        <dbReference type="ARBA" id="ARBA00023194"/>
    </source>
</evidence>
<dbReference type="FunFam" id="3.30.300.30:FF:000010">
    <property type="entry name" value="Enterobactin synthetase component F"/>
    <property type="match status" value="3"/>
</dbReference>
<comment type="similarity">
    <text evidence="2">Belongs to the ATP-dependent AMP-binding enzyme family.</text>
</comment>
<dbReference type="CDD" id="cd19543">
    <property type="entry name" value="DCL_NRPS"/>
    <property type="match status" value="1"/>
</dbReference>
<dbReference type="SMART" id="SM00823">
    <property type="entry name" value="PKS_PP"/>
    <property type="match status" value="5"/>
</dbReference>
<dbReference type="GO" id="GO:0003824">
    <property type="term" value="F:catalytic activity"/>
    <property type="evidence" value="ECO:0007669"/>
    <property type="project" value="InterPro"/>
</dbReference>
<dbReference type="SUPFAM" id="SSF52777">
    <property type="entry name" value="CoA-dependent acyltransferases"/>
    <property type="match status" value="13"/>
</dbReference>
<feature type="region of interest" description="Disordered" evidence="7">
    <location>
        <begin position="4259"/>
        <end position="4285"/>
    </location>
</feature>
<evidence type="ECO:0000256" key="7">
    <source>
        <dbReference type="SAM" id="MobiDB-lite"/>
    </source>
</evidence>
<name>A0A7U1BDB2_STRCI</name>
<keyword evidence="4" id="KW-0597">Phosphoprotein</keyword>
<dbReference type="GO" id="GO:0008610">
    <property type="term" value="P:lipid biosynthetic process"/>
    <property type="evidence" value="ECO:0007669"/>
    <property type="project" value="UniProtKB-ARBA"/>
</dbReference>
<gene>
    <name evidence="9" type="primary">cppM</name>
</gene>
<dbReference type="SUPFAM" id="SSF56801">
    <property type="entry name" value="Acetyl-CoA synthetase-like"/>
    <property type="match status" value="5"/>
</dbReference>
<dbReference type="GO" id="GO:0044550">
    <property type="term" value="P:secondary metabolite biosynthetic process"/>
    <property type="evidence" value="ECO:0007669"/>
    <property type="project" value="UniProtKB-ARBA"/>
</dbReference>
<comment type="cofactor">
    <cofactor evidence="1">
        <name>pantetheine 4'-phosphate</name>
        <dbReference type="ChEBI" id="CHEBI:47942"/>
    </cofactor>
</comment>
<sequence length="5901" mass="627072">MSVPGRGRVVDEWTGTVGGFGNMTLLDVFGEWVAASPRAVAVVCGEERVSYAELEVRAGALAGVLRGRGVGAGARIGVCLSRGVGPVVGLLAVWKAGGVAVPLDPEYPVERLEFMVADSGVETVLVDEGTAAVVPCAGEVRTVRVDEGRPGADGTRDGADAGAGAPEQGGADATMVLGVGVPADRTMVLGTGVQDGPAVTPDAPAYVFYTSGSTGRPKGVVLSHGGFLRVARNPDFAVGAQDVVSQLSTWSFDAAALEMWAALGNGATLAVSEQRLLSVDDLGAFLRRYGVTVAWLTAGLFHEVVDADVTALAGLRTLMSGGDALSPRHCRRVLEAAPGLRLVNVYGPTEATVAVTSAVLDAAAPDEQLVHLGAPLPDTRVAVLDARLRPVAPGGEGELYVAGPGLAHGYGARPGQTAARFVAVPSGGAGGAGARMYRTGDVVRRLPGGRLEFVGRSDDQVKVRGYRVELGEVESVLAAHPQVERAAVVVRADERGIKHLVGYAVPAAGGSAGVDSGKLREFMAGRLPEYLVPSVCAVVGSLPLNPNGKVDRTALPEVEFFGQGEEFVQPAGETEELVAEVFAEVLGAPRVGARDHFFRRGGDSILAVQVMARLRRAGWRVPVRAVFDHPTVAELAEVLAGAVQGSGSAGLVPVERTGPLPLSFAQQRVWFAAQVDPDGTEYNTGGAVLLRGELDVPALRAALEALVARHETLRTTFEERDGQGVQLVHEPGPLDVPVTVCSDAEVADVMRTELETPFDLTTGPLMRHTLLRTAPDEHVLVLSMHHIVTDGWSMNVIARELHTLYEGRALPELAVQYADFAVWQRAALTGPALDEKLEYWRVQLAGAPVLELPTDRPRPAVRTRAGSTYDHDIDPLVLGRLAEVCGAQDVTLFMGLTAATQLTLARFSGQNDIVLGTATTGRDRPELEGQLGFFVNTLALRTRIDESRTGAELLSGVRETVLDAFAHADVPFDRVVDAVVTERDPSRTPLVQAMMVLQTKTWESGRGSAVHFEARDLPRQDAQFDLTIEFWQEAESMRLSVNYNTDLFDAATIHRLARHMVATMEALAEDPDLPLARMPRTTAGERAELLDDWGDGGPEPAGAVLPEVFAAQAARTPDAVALAGDDEQLTYAALDARSNRLAHTLRAHGVGPETRVGVCLPRGLEPVVALLAVHKAGGVFVPLDAGYPPERLAYMVSDSGSELLVATAATRGTVPDAGIPVLLMEDLEGAAGSADAEGTAGTDAAAAAPPATALTPQHAAYVFYTSGSTGRPKGIVLPHAGVLRVARDPRLGCTADDVVGQFATLSFDASALEIWSAFANGGTLAVSTARVLAVAELGAFLRRHGVTVAWLTAGLFHEVVDTDVTMLAGLRLLMAGGDALSAQHCATVRAELPEVRLVNGYGPTETTIFAAVHAVDESTLGTSVPIGRPIGRTRGYVLDAWLRPVPAGVAGELYLAGEGLARGYVNRAGLTAERFVASPFAADGAEGGAGGRMYRTGDVVRWLPGGVLEFVGRVDDQVKVRGFRIELGEIESALTSHPDVAQAVVSVREVRPGLKRLVGYVVGEGVDQSGLREFVAKSLPDYMIPAAFVVVGTFPLTANGKVDRRALPEPRVTTAPSGGGRAPRNGTEEAVARIWAEVLGVERVGIDDNFFELGGDSILSIQVVSRLRRAGFVVSPQDVLVRQTVAGVAAVVRRTDAEEAEAGAGAASGTDGAAPVPSGPVVLSPVQQWFLETRTEAPDHFGMSMRLAVAEGVDTGVLADAVRAVFRHHEGLWTRFERSDEGWRQWRGEPGEVVVEWAGEGESAAEVNGRVQRELRLEGGPLARAVFVRGGGEGAGSGWELLLAVHHMVVDGVSWRMVLEDVARAYRQLVAGEPVVLDGVSVPFVGWTRRLAEYVERGGFEGELDYWRGVVAGGEPLVEVEPGVNTVASSEVVTVELSAADTEGLLQRVPGVFRTQVNDVLLAVLGRVLGRWSGRDRVWVDVEGHGREEAVVGLDVSRTVGWFTSIYPVALGVGEGDWGRDIRAVKEMLRGVPDRGIGFGALRYLGGHELVDPAQVSFNYLGRYDAGGDPDVFAGMLPVEGDHAPEDVRPHVWDVVSRVADGRLLIDLHYSTAVHEPAEARRFAESYRDALSEAVAYCLSEGVGGRSPSDFPLVALDQAAVDRVVGTGAGVADVVPLSPMQQGMLFHSLEDTSGQAYVEQMAFVLEGVEDVDRLADAWQEAVNSSDALRTSVVWEEVDEPVAVVHQRVEVPVRRADWRGLDEAERAGRLSAWRAEELGGLRLDEAPLTRLALAELGGGRVQIVWTFHHLLLDGWSTPQFLDDLFTRYAGGTPAVRRPYRDYLEWLAARDADAAPAYWRRVLDGYDTPVALPTDRAAGELPADEAGIRHLDVELPGTLSTDVADFARRHRLTVNSVIQGAWALLLSACSGQTDVVFGATTSGRPGDLPDADGILGLFINTVPVRARLEPDASVTRWLQQLQAEQWESRAHEHLSLTRITAQSGIPQGARLFESVLVFENYPVDDELAARHGLSLTEAQAREQGGNYPLSLTAYTGGRLVGESGPGVSLRMAYDRAHFRDATAHAVAARLAFLLDSLISTDTLGRIPLVTAEERTAVLAAGDGTGPGTARTSSLPALFAEQAARRPEAPAVVSGTTQLTYGELDARANGLAHTLRARGTRPGTVVGVCLPRGVEWLVALLAVTKAHGTYLPLDPALPADRLAFMARDAGAALTLVADSPAAPGSSSTPDASQASKASDSSDASADLDGRDGPDGPDGDGGAGRAFAPDGALGISALLEASTPCAEPPLPADAVPADAAAYVIYTSGSTGTPKGVVVPHRGLRNLGAAHREAMGLDEDSRVLQSVSMGFDVAMGDLVNVFSAGAVLVLAGHEPAVGEPLARLLDEQRITHAMLPLAALTTLPGTASLPALRTLVSGGEAMPEEVQARWAHGRRLLNAYGPTETTVAATLSDPLPAAGTPPIGRPVTGARTYVLDGWLRPVPAGVAGELYVSGPGVARGYAGRPAQTAAAFVADPFTGGRMYRTGDLVRQRDDGQLEFLGRADDQVKVRGFRIELGEVETALARHPGVAQATALVREDQPGTRRLVGYVTRGAAPSAAPLPDGASAAGGDPGGGPAGERSGERAAEPTPAGLRAFVARSLPEYMVPAVCVVLDAFPLTPNGKVDRRALPAPDLSALTEEYVAPATDAERAVADAFAEVLGLERVGVHDDFFALGGDSLLTIQAVSRLRRAGYEATVRTVFDTPVVGRLAERIGTAAGTATGDPVLPVPRDGSGLPLSAAQRRLWFAAELDPHSTEYNSGGALLLRGRIDLPALRSALDALVARHEPLRTTFGEADGTHPAAPVDAAAPADAADAVRGTDGAEGTGAADGAEGEAVQRIHPPASVTLKVLECTREDLDRRVRQELGRVFDLRTGPLLRPTLIRLAPEEHVLVLAMHHIVTDGWSMGLVMRELDRLYRGAELPPLTVQYADYAVWQRDRLTPEALEPGLDYWRTRLSGAPVLELPTDRPRPARRTWAGAAEEFRLPAEVVERFTAVCRERGATLFMGLVAAVQLVFSRWSGQRDVVVGTVTSGRSRAELESMIGFFVNTVALRTRIDEDGTVAGLLDDVRETVLGAFAHEDVPFDRVVDAVVAERDPSRSPLVQAVVSMEPTPEPLGTPGGLTWQDQPFEIDTAQFELAVDFAERDGALTGIVNYNTDLFEARTVRQLIGHLTVALDRMSLPEQRLGDLRLLTDAEEQRILHEWNNTGLGLGGELLPELFTTQAGLTPDAVALVDGATRLTFAELDRAANRMAHRLRFHGVGPDSVVGISGARGADVVIALLGTLKAGGACMPIDPGYPDERVRHMLTDSGAVLVLAQDALTERFTAFGDVAVLGMSPMSYEVLQEWPEHALRSPLHPENLAYVIYTSGSTGLPKGTLVRHGAFMNLFAHHQERMFEPTSGGRQMRMAQTASISFDASCVALLWMVAGHQLHAVDHDTHVDLAAFRGYLREHRIDVIDEAPTYLRELIADGLLDDEVHAPGVVVFGGEAVDGHIWETLRSHPDLYAYNLYGPTECTCDSLTWTAQGSDRPVIGRPVTNARAYVLDQRLRPVPAGVAGELYIEGAGLARGYVGKPGLTASRFVASPFTGTRMYRSGDLVRWRHDGTVEFLGRGDDQVKVRGFRIELGEIETVLARSEQVAQTVVLAREDRPGVKRLVAYVVPHPGAGDDGVDVAALRAYAARALPDYMVPSAWVVLESLPLNQSGKVDRGKLPAPDPADGGTGAGHTPPRTAAERAVAAVWAEVLGLEQVGAHDSFFDLGGDSILSTRVVSRMRAAGFTVTVRDLFDAPTVAGLAAATGDGPLPEAPAEPVVTPAPRDGDLPLSYAQQRLWFADRFEPGSTEYNSGTALNLRGPLDATRLREALTALVARHESLRTTFGAVDGRGVQLVHPPAPVALPTEDCPRTELDARVRALFAAPFDLTAGPLLRPTLLRVTDDGPAHGVAHGAGNRPVPDGVSASDGASASDEQAREREQAHGQSSGDEHVLVLAMHHIVTDGWSIGLITRELAALYEGTPLDPPPVQYADYAVWQRTHLTGPALDEGLDHWRERLADAPVLDLPTDRPRPAERTTAGGGLQLTVPAAALERLDRVCRQQGATLFMGLTAAVQLLLSRWTGQQDVVLGTVTSGRRQAELEGVVGFFVNTLALRTRIDEDATGTALLAAVRATVVDAFAHDEVPFDRVVDAVVTERDPSRSPLVQAVISYENAEEAPAGADGLTWRDHPLTAYTSQFDLRVDFGTVDGEMQAHLIYNSDLFDESTIRRMSGHLLTLIDALGRTPERPLAGIDLLSDEERRELIGPPETGTGIEQISLPALFEQQVARRPLAPAVVTDEGTWSYAEINGRANALAHRLLAEGVAREHVVGVCLPRGVDWLVSLLAVVKTGAVYLPLDPDYPADRRAFMLTDAGARLVVTDAAHEALLPTDRVRTLTVDGPHRPRRPGGRTLPGPAGPDSGAYLIYTSGSTGLPKGVLVPHRGLAALLHTIDALGIEPGSRVVQSLSSNFDPSVFEVMMAWRPGAALVLPRPGRLVGDDLAEVLNRHDVAHAIIPPAALSAVGDAELPGLRGLIVGGEALPPELVARWAGGRAMYNAYGPTESTIAATISAPLDPDRGSTPPPIGHAVPGTRTFVLDARLRPVPVGVSGELYLAGEGLARGYLGRPSLTAGRFVACPFGGGRMYRTGDVVRRLPDGQLDFLGRVDDQVKIRGFRIELGEIEQALLAHPDVEQAVVVVREDRPGVKQLVGYLVPEDGRTPGADALRDHIGRTLPDYMVPSAWVTLETVPLTNNGKVDRKALPAPDPAGDGGPGEGGHTPPRTPRERALATVWAQVLGLEQVGVHDNFFELGGDSILSIQVVSRAREAGLTVSPRDLFAAPTVAALAELAADDTDTAGADDAPAAEGPVTGAVALTPIQHWFFDTHATAPHRFTMSAYAELAERPDPDTLRGAVADLVDHHDMLRARYTRATADGGAGTASDAAAGTGSAAWQQHIDPPGTRTPDLAWHEVTGATADDREAAVARELAAAHAGFDLATGPLLKVLVFDQGERQPVRLALVAHHLVTDVVSWGILLGDLARAYQRRAAGEPAGLGPRTTSFQEWAGQLAGLAEQGRFDTEIPYWQQAEQAPRLPGSGSPANTVASEQTVSARLEPEETRTLLTTVPGLFRARANEVVLAAVGRALADWTGRERVAVSLEGHGREEASAGADGTDLSRTVGWFTTLYPLAWDVPADADWRRTVTAAKRALRAVPHKGLGYGVLRHLRADSPLTGNVPDVSFNYVGRADGFDPGFYSRVLDDPSRTQGSRGERTHVLDIVCGVQDDRLTLGLSFSTALHTTEEIQRLTHTIRNHLRAVCDLV</sequence>
<dbReference type="Pfam" id="PF00550">
    <property type="entry name" value="PP-binding"/>
    <property type="match status" value="5"/>
</dbReference>
<dbReference type="InterPro" id="IPR006162">
    <property type="entry name" value="Ppantetheine_attach_site"/>
</dbReference>
<dbReference type="PANTHER" id="PTHR45527:SF1">
    <property type="entry name" value="FATTY ACID SYNTHASE"/>
    <property type="match status" value="1"/>
</dbReference>
<evidence type="ECO:0000256" key="3">
    <source>
        <dbReference type="ARBA" id="ARBA00022450"/>
    </source>
</evidence>
<accession>A0A7U1BDB2</accession>
<dbReference type="NCBIfam" id="TIGR01733">
    <property type="entry name" value="AA-adenyl-dom"/>
    <property type="match status" value="5"/>
</dbReference>
<keyword evidence="5" id="KW-0677">Repeat</keyword>
<feature type="region of interest" description="Disordered" evidence="7">
    <location>
        <begin position="3112"/>
        <end position="3143"/>
    </location>
</feature>
<dbReference type="InterPro" id="IPR020806">
    <property type="entry name" value="PKS_PP-bd"/>
</dbReference>
<dbReference type="PROSITE" id="PS00012">
    <property type="entry name" value="PHOSPHOPANTETHEINE"/>
    <property type="match status" value="4"/>
</dbReference>
<dbReference type="Gene3D" id="1.10.1200.10">
    <property type="entry name" value="ACP-like"/>
    <property type="match status" value="4"/>
</dbReference>
<feature type="domain" description="Carrier" evidence="8">
    <location>
        <begin position="5362"/>
        <end position="5436"/>
    </location>
</feature>
<dbReference type="InterPro" id="IPR010071">
    <property type="entry name" value="AA_adenyl_dom"/>
</dbReference>
<dbReference type="PANTHER" id="PTHR45527">
    <property type="entry name" value="NONRIBOSOMAL PEPTIDE SYNTHETASE"/>
    <property type="match status" value="1"/>
</dbReference>
<dbReference type="PROSITE" id="PS00455">
    <property type="entry name" value="AMP_BINDING"/>
    <property type="match status" value="5"/>
</dbReference>
<dbReference type="Gene3D" id="3.30.559.30">
    <property type="entry name" value="Nonribosomal peptide synthetase, condensation domain"/>
    <property type="match status" value="6"/>
</dbReference>
<dbReference type="Pfam" id="PF00668">
    <property type="entry name" value="Condensation"/>
    <property type="match status" value="8"/>
</dbReference>
<feature type="region of interest" description="Disordered" evidence="7">
    <location>
        <begin position="146"/>
        <end position="171"/>
    </location>
</feature>
<feature type="compositionally biased region" description="Low complexity" evidence="7">
    <location>
        <begin position="4507"/>
        <end position="4519"/>
    </location>
</feature>
<dbReference type="CDD" id="cd19531">
    <property type="entry name" value="LCL_NRPS-like"/>
    <property type="match status" value="3"/>
</dbReference>
<dbReference type="InterPro" id="IPR001242">
    <property type="entry name" value="Condensation_dom"/>
</dbReference>
<feature type="compositionally biased region" description="Low complexity" evidence="7">
    <location>
        <begin position="3112"/>
        <end position="3124"/>
    </location>
</feature>
<reference evidence="9" key="1">
    <citation type="journal article" date="2021" name="Microorganisms">
        <title>One Pathway, Two Cyclic Non-Ribosomal Pentapeptides: Heterologous Expression of BE-18257 Antibiotics and Pentaminomycins from Streptomyces cacaoi CA-170360.</title>
        <authorList>
            <person name="Roman-Hurtado F."/>
            <person name="Sanchez-Hidalgo M."/>
            <person name="Martin J."/>
            <person name="Ortiz-Lopez F.J."/>
            <person name="Carretero-Molina D."/>
            <person name="Reyes F."/>
            <person name="Genilloud O."/>
        </authorList>
    </citation>
    <scope>NUCLEOTIDE SEQUENCE</scope>
    <source>
        <strain evidence="9">CA-170360</strain>
    </source>
</reference>
<dbReference type="FunFam" id="2.30.38.10:FF:000001">
    <property type="entry name" value="Non-ribosomal peptide synthetase PvdI"/>
    <property type="match status" value="4"/>
</dbReference>
<feature type="compositionally biased region" description="Low complexity" evidence="7">
    <location>
        <begin position="2747"/>
        <end position="2763"/>
    </location>
</feature>